<keyword evidence="4" id="KW-0804">Transcription</keyword>
<keyword evidence="2" id="KW-0805">Transcription regulation</keyword>
<gene>
    <name evidence="6" type="ordered locus">Kfla_5926</name>
</gene>
<sequence>MCSSLDELSSSIGEVTISLEIRELECFLVLAEELHFGRTAERLYLSQSRVSQLLRSLEHRIGGRLVERTSRRVALTPLGKEFLDSLRPAYAALERVVAHTRQVALGIGGTLRIGFQGTANDYILAAVAVFQGQHPECLIEVTELPLNDPFGALRRGEVDAAVVLLPVAEHDLLLGPTFSVQPPALTVSTKHPLAQRTVLDAEDLAGTVLISVAPPAPGYWRQAQAPTQTPSGALIHRGPEVRTLQEGLSLIAAGRGGMLLCRPTAELNQRADIVHVPVTGLPDSALGLVWRRGEHTPWLKAFAAALIS</sequence>
<proteinExistence type="inferred from homology"/>
<dbReference type="GO" id="GO:0003700">
    <property type="term" value="F:DNA-binding transcription factor activity"/>
    <property type="evidence" value="ECO:0007669"/>
    <property type="project" value="InterPro"/>
</dbReference>
<dbReference type="PROSITE" id="PS50931">
    <property type="entry name" value="HTH_LYSR"/>
    <property type="match status" value="1"/>
</dbReference>
<dbReference type="Pfam" id="PF03466">
    <property type="entry name" value="LysR_substrate"/>
    <property type="match status" value="1"/>
</dbReference>
<dbReference type="GO" id="GO:0003677">
    <property type="term" value="F:DNA binding"/>
    <property type="evidence" value="ECO:0007669"/>
    <property type="project" value="UniProtKB-KW"/>
</dbReference>
<dbReference type="eggNOG" id="COG0583">
    <property type="taxonomic scope" value="Bacteria"/>
</dbReference>
<reference evidence="7" key="1">
    <citation type="submission" date="2009-09" db="EMBL/GenBank/DDBJ databases">
        <title>The complete genome of Kribbella flavida DSM 17836.</title>
        <authorList>
            <consortium name="US DOE Joint Genome Institute (JGI-PGF)"/>
            <person name="Lucas S."/>
            <person name="Copeland A."/>
            <person name="Lapidus A."/>
            <person name="Glavina del Rio T."/>
            <person name="Dalin E."/>
            <person name="Tice H."/>
            <person name="Bruce D."/>
            <person name="Goodwin L."/>
            <person name="Pitluck S."/>
            <person name="Kyrpides N."/>
            <person name="Mavromatis K."/>
            <person name="Ivanova N."/>
            <person name="Saunders E."/>
            <person name="Brettin T."/>
            <person name="Detter J.C."/>
            <person name="Han C."/>
            <person name="Larimer F."/>
            <person name="Land M."/>
            <person name="Hauser L."/>
            <person name="Markowitz V."/>
            <person name="Cheng J.-F."/>
            <person name="Hugenholtz P."/>
            <person name="Woyke T."/>
            <person name="Wu D."/>
            <person name="Pukall R."/>
            <person name="Klenk H.-P."/>
            <person name="Eisen J.A."/>
        </authorList>
    </citation>
    <scope>NUCLEOTIDE SEQUENCE [LARGE SCALE GENOMIC DNA]</scope>
    <source>
        <strain evidence="7">DSM 17836 / JCM 10339 / NBRC 14399</strain>
    </source>
</reference>
<dbReference type="PANTHER" id="PTHR30346:SF0">
    <property type="entry name" value="HCA OPERON TRANSCRIPTIONAL ACTIVATOR HCAR"/>
    <property type="match status" value="1"/>
</dbReference>
<evidence type="ECO:0000313" key="6">
    <source>
        <dbReference type="EMBL" id="ADB34930.1"/>
    </source>
</evidence>
<dbReference type="InterPro" id="IPR005119">
    <property type="entry name" value="LysR_subst-bd"/>
</dbReference>
<dbReference type="InterPro" id="IPR036388">
    <property type="entry name" value="WH-like_DNA-bd_sf"/>
</dbReference>
<dbReference type="OrthoDB" id="3181812at2"/>
<accession>D2PRL2</accession>
<protein>
    <submittedName>
        <fullName evidence="6">Transcriptional regulator, LysR family</fullName>
    </submittedName>
</protein>
<reference evidence="6 7" key="2">
    <citation type="journal article" date="2010" name="Stand. Genomic Sci.">
        <title>Complete genome sequence of Kribbella flavida type strain (IFO 14399).</title>
        <authorList>
            <person name="Pukall R."/>
            <person name="Lapidus A."/>
            <person name="Glavina Del Rio T."/>
            <person name="Copeland A."/>
            <person name="Tice H."/>
            <person name="Cheng J.-F."/>
            <person name="Lucas S."/>
            <person name="Chen F."/>
            <person name="Nolan M."/>
            <person name="LaButti K."/>
            <person name="Pati A."/>
            <person name="Ivanova N."/>
            <person name="Mavrommatis K."/>
            <person name="Mikhailova N."/>
            <person name="Pitluck S."/>
            <person name="Bruce D."/>
            <person name="Goodwin L."/>
            <person name="Land M."/>
            <person name="Hauser L."/>
            <person name="Chang Y.-J."/>
            <person name="Jeffries C.D."/>
            <person name="Chen A."/>
            <person name="Palaniappan K."/>
            <person name="Chain P."/>
            <person name="Rohde M."/>
            <person name="Goeker M."/>
            <person name="Bristow J."/>
            <person name="Eisen J.A."/>
            <person name="Markowitz V."/>
            <person name="Hugenholtz P."/>
            <person name="Kyrpides N.C."/>
            <person name="Klenk H.-P."/>
            <person name="Brettin T."/>
        </authorList>
    </citation>
    <scope>NUCLEOTIDE SEQUENCE [LARGE SCALE GENOMIC DNA]</scope>
    <source>
        <strain evidence="7">DSM 17836 / JCM 10339 / NBRC 14399</strain>
    </source>
</reference>
<name>D2PRL2_KRIFD</name>
<dbReference type="Pfam" id="PF00126">
    <property type="entry name" value="HTH_1"/>
    <property type="match status" value="1"/>
</dbReference>
<dbReference type="STRING" id="479435.Kfla_5926"/>
<dbReference type="Gene3D" id="3.40.190.10">
    <property type="entry name" value="Periplasmic binding protein-like II"/>
    <property type="match status" value="2"/>
</dbReference>
<dbReference type="CDD" id="cd08414">
    <property type="entry name" value="PBP2_LTTR_aromatics_like"/>
    <property type="match status" value="1"/>
</dbReference>
<dbReference type="SUPFAM" id="SSF53850">
    <property type="entry name" value="Periplasmic binding protein-like II"/>
    <property type="match status" value="1"/>
</dbReference>
<dbReference type="InterPro" id="IPR000847">
    <property type="entry name" value="LysR_HTH_N"/>
</dbReference>
<organism evidence="6 7">
    <name type="scientific">Kribbella flavida (strain DSM 17836 / JCM 10339 / NBRC 14399)</name>
    <dbReference type="NCBI Taxonomy" id="479435"/>
    <lineage>
        <taxon>Bacteria</taxon>
        <taxon>Bacillati</taxon>
        <taxon>Actinomycetota</taxon>
        <taxon>Actinomycetes</taxon>
        <taxon>Propionibacteriales</taxon>
        <taxon>Kribbellaceae</taxon>
        <taxon>Kribbella</taxon>
    </lineage>
</organism>
<evidence type="ECO:0000256" key="4">
    <source>
        <dbReference type="ARBA" id="ARBA00023163"/>
    </source>
</evidence>
<evidence type="ECO:0000259" key="5">
    <source>
        <dbReference type="PROSITE" id="PS50931"/>
    </source>
</evidence>
<dbReference type="PANTHER" id="PTHR30346">
    <property type="entry name" value="TRANSCRIPTIONAL DUAL REGULATOR HCAR-RELATED"/>
    <property type="match status" value="1"/>
</dbReference>
<dbReference type="Proteomes" id="UP000007967">
    <property type="component" value="Chromosome"/>
</dbReference>
<dbReference type="GO" id="GO:0032993">
    <property type="term" value="C:protein-DNA complex"/>
    <property type="evidence" value="ECO:0007669"/>
    <property type="project" value="TreeGrafter"/>
</dbReference>
<evidence type="ECO:0000256" key="2">
    <source>
        <dbReference type="ARBA" id="ARBA00023015"/>
    </source>
</evidence>
<dbReference type="SUPFAM" id="SSF46785">
    <property type="entry name" value="Winged helix' DNA-binding domain"/>
    <property type="match status" value="1"/>
</dbReference>
<dbReference type="KEGG" id="kfl:Kfla_5926"/>
<dbReference type="InterPro" id="IPR036390">
    <property type="entry name" value="WH_DNA-bd_sf"/>
</dbReference>
<dbReference type="Gene3D" id="1.10.10.10">
    <property type="entry name" value="Winged helix-like DNA-binding domain superfamily/Winged helix DNA-binding domain"/>
    <property type="match status" value="1"/>
</dbReference>
<dbReference type="AlphaFoldDB" id="D2PRL2"/>
<keyword evidence="7" id="KW-1185">Reference proteome</keyword>
<dbReference type="EMBL" id="CP001736">
    <property type="protein sequence ID" value="ADB34930.1"/>
    <property type="molecule type" value="Genomic_DNA"/>
</dbReference>
<evidence type="ECO:0000256" key="1">
    <source>
        <dbReference type="ARBA" id="ARBA00009437"/>
    </source>
</evidence>
<comment type="similarity">
    <text evidence="1">Belongs to the LysR transcriptional regulatory family.</text>
</comment>
<evidence type="ECO:0000313" key="7">
    <source>
        <dbReference type="Proteomes" id="UP000007967"/>
    </source>
</evidence>
<evidence type="ECO:0000256" key="3">
    <source>
        <dbReference type="ARBA" id="ARBA00023125"/>
    </source>
</evidence>
<feature type="domain" description="HTH lysR-type" evidence="5">
    <location>
        <begin position="19"/>
        <end position="76"/>
    </location>
</feature>
<dbReference type="HOGENOM" id="CLU_039613_6_4_11"/>
<keyword evidence="3" id="KW-0238">DNA-binding</keyword>